<dbReference type="SUPFAM" id="SSF52283">
    <property type="entry name" value="Formate/glycerate dehydrogenase catalytic domain-like"/>
    <property type="match status" value="1"/>
</dbReference>
<dbReference type="EMBL" id="CP050861">
    <property type="protein sequence ID" value="UTD16448.1"/>
    <property type="molecule type" value="Genomic_DNA"/>
</dbReference>
<dbReference type="Gene3D" id="3.40.50.720">
    <property type="entry name" value="NAD(P)-binding Rossmann-like Domain"/>
    <property type="match status" value="2"/>
</dbReference>
<accession>A0AAE9MRR1</accession>
<evidence type="ECO:0000256" key="11">
    <source>
        <dbReference type="PIRSR" id="PIRSR018250-3"/>
    </source>
</evidence>
<evidence type="ECO:0000256" key="4">
    <source>
        <dbReference type="ARBA" id="ARBA00021221"/>
    </source>
</evidence>
<name>A0AAE9MRR1_9FLAO</name>
<dbReference type="GO" id="GO:0004754">
    <property type="term" value="F:saccharopine dehydrogenase (NAD+, L-lysine-forming) activity"/>
    <property type="evidence" value="ECO:0007669"/>
    <property type="project" value="UniProtKB-EC"/>
</dbReference>
<dbReference type="Proteomes" id="UP001056837">
    <property type="component" value="Chromosome"/>
</dbReference>
<dbReference type="InterPro" id="IPR007886">
    <property type="entry name" value="AlaDH/PNT_N"/>
</dbReference>
<evidence type="ECO:0000256" key="8">
    <source>
        <dbReference type="ARBA" id="ARBA00033228"/>
    </source>
</evidence>
<dbReference type="EMBL" id="CP032544">
    <property type="protein sequence ID" value="AZJ33801.1"/>
    <property type="molecule type" value="Genomic_DNA"/>
</dbReference>
<keyword evidence="11" id="KW-0520">NAD</keyword>
<evidence type="ECO:0000256" key="3">
    <source>
        <dbReference type="ARBA" id="ARBA00012847"/>
    </source>
</evidence>
<evidence type="ECO:0000256" key="2">
    <source>
        <dbReference type="ARBA" id="ARBA00011245"/>
    </source>
</evidence>
<comment type="pathway">
    <text evidence="1">Amino-acid biosynthesis; L-lysine biosynthesis via AAA pathway; L-lysine from L-alpha-aminoadipate (fungal route): step 3/3.</text>
</comment>
<organism evidence="15 17">
    <name type="scientific">Tenacibaculum mesophilum</name>
    <dbReference type="NCBI Taxonomy" id="104268"/>
    <lineage>
        <taxon>Bacteria</taxon>
        <taxon>Pseudomonadati</taxon>
        <taxon>Bacteroidota</taxon>
        <taxon>Flavobacteriia</taxon>
        <taxon>Flavobacteriales</taxon>
        <taxon>Flavobacteriaceae</taxon>
        <taxon>Tenacibaculum</taxon>
    </lineage>
</organism>
<dbReference type="InterPro" id="IPR051168">
    <property type="entry name" value="AASS"/>
</dbReference>
<dbReference type="SMART" id="SM01003">
    <property type="entry name" value="AlaDh_PNT_N"/>
    <property type="match status" value="1"/>
</dbReference>
<dbReference type="EC" id="1.5.1.7" evidence="3"/>
<comment type="catalytic activity">
    <reaction evidence="9">
        <text>L-saccharopine + NAD(+) + H2O = L-lysine + 2-oxoglutarate + NADH + H(+)</text>
        <dbReference type="Rhea" id="RHEA:12440"/>
        <dbReference type="ChEBI" id="CHEBI:15377"/>
        <dbReference type="ChEBI" id="CHEBI:15378"/>
        <dbReference type="ChEBI" id="CHEBI:16810"/>
        <dbReference type="ChEBI" id="CHEBI:32551"/>
        <dbReference type="ChEBI" id="CHEBI:57540"/>
        <dbReference type="ChEBI" id="CHEBI:57945"/>
        <dbReference type="ChEBI" id="CHEBI:57951"/>
        <dbReference type="EC" id="1.5.1.7"/>
    </reaction>
</comment>
<evidence type="ECO:0000256" key="10">
    <source>
        <dbReference type="PIRSR" id="PIRSR018250-1"/>
    </source>
</evidence>
<protein>
    <recommendedName>
        <fullName evidence="4">Saccharopine dehydrogenase [NAD(+), L-lysine-forming]</fullName>
        <ecNumber evidence="3">1.5.1.7</ecNumber>
    </recommendedName>
    <alternativeName>
        <fullName evidence="8">Lysine--2-oxoglutarate reductase</fullName>
    </alternativeName>
</protein>
<evidence type="ECO:0000313" key="15">
    <source>
        <dbReference type="EMBL" id="UTD16448.1"/>
    </source>
</evidence>
<proteinExistence type="predicted"/>
<gene>
    <name evidence="14" type="ORF">D6200_15000</name>
    <name evidence="15" type="ORF">HER15_13610</name>
</gene>
<dbReference type="Pfam" id="PF05222">
    <property type="entry name" value="AlaDh_PNT_N"/>
    <property type="match status" value="1"/>
</dbReference>
<evidence type="ECO:0000313" key="17">
    <source>
        <dbReference type="Proteomes" id="UP001056837"/>
    </source>
</evidence>
<evidence type="ECO:0000256" key="1">
    <source>
        <dbReference type="ARBA" id="ARBA00004884"/>
    </source>
</evidence>
<comment type="subunit">
    <text evidence="2">Monomer.</text>
</comment>
<keyword evidence="7" id="KW-1015">Disulfide bond</keyword>
<dbReference type="Proteomes" id="UP000269693">
    <property type="component" value="Chromosome"/>
</dbReference>
<sequence length="402" mass="45589">MKFGIIKERKNPPDRRVVFSPEKLQEFKEQFPQAEIVVESSDIRVFSDEAYTKAGFEVTNDVSDCDVLLGVKEVPVDNLIPNKKYFFFSHTIKKQPYNRKLLKAMLDRNIEMFDHETIIEENGARLIGFGRYAGLVGAYNGFRALGIREGLFNLPKVETLPDLDAVKVELDKITLPNIKILLTGTGKVAKGAQEILDHLQIKQVSDALYLTSEFTEPVYCIADVMEYAKRKDGKVGDKFEFYKDPTGYESNFMAYAKQTDFFIAGHFYGDGAPYLFTREDVKHPEFRIKYVADISCDIDGPVATTLRASTIADPIYGYNPETESEIDFKDEKAITVMAVDNLPCELPKDASEGFGEMFLEHVIPAFYNDDKDGILARSKMTTNTGKLTERYAYLQDYVDGKE</sequence>
<dbReference type="PANTHER" id="PTHR11133:SF22">
    <property type="entry name" value="ALPHA-AMINOADIPIC SEMIALDEHYDE SYNTHASE, MITOCHONDRIAL"/>
    <property type="match status" value="1"/>
</dbReference>
<dbReference type="AlphaFoldDB" id="A0AAE9MRR1"/>
<evidence type="ECO:0000313" key="16">
    <source>
        <dbReference type="Proteomes" id="UP000269693"/>
    </source>
</evidence>
<evidence type="ECO:0000259" key="13">
    <source>
        <dbReference type="SMART" id="SM01003"/>
    </source>
</evidence>
<dbReference type="InterPro" id="IPR007698">
    <property type="entry name" value="AlaDH/PNT_NAD(H)-bd"/>
</dbReference>
<evidence type="ECO:0000256" key="6">
    <source>
        <dbReference type="ARBA" id="ARBA00023002"/>
    </source>
</evidence>
<dbReference type="RefSeq" id="WP_073181484.1">
    <property type="nucleotide sequence ID" value="NZ_CP032544.1"/>
</dbReference>
<evidence type="ECO:0000313" key="14">
    <source>
        <dbReference type="EMBL" id="AZJ33801.1"/>
    </source>
</evidence>
<evidence type="ECO:0000259" key="12">
    <source>
        <dbReference type="SMART" id="SM01002"/>
    </source>
</evidence>
<dbReference type="GO" id="GO:0009085">
    <property type="term" value="P:lysine biosynthetic process"/>
    <property type="evidence" value="ECO:0007669"/>
    <property type="project" value="InterPro"/>
</dbReference>
<feature type="active site" description="Proton donor" evidence="10">
    <location>
        <position position="90"/>
    </location>
</feature>
<dbReference type="PIRSF" id="PIRSF018250">
    <property type="entry name" value="Saccharopine_DH_Lys"/>
    <property type="match status" value="1"/>
</dbReference>
<keyword evidence="16" id="KW-1185">Reference proteome</keyword>
<feature type="active site" description="Proton acceptor" evidence="10">
    <location>
        <position position="72"/>
    </location>
</feature>
<dbReference type="InterPro" id="IPR027281">
    <property type="entry name" value="Lys1"/>
</dbReference>
<keyword evidence="6" id="KW-0560">Oxidoreductase</keyword>
<feature type="domain" description="Alanine dehydrogenase/pyridine nucleotide transhydrogenase NAD(H)-binding" evidence="12">
    <location>
        <begin position="165"/>
        <end position="338"/>
    </location>
</feature>
<evidence type="ECO:0000256" key="9">
    <source>
        <dbReference type="ARBA" id="ARBA00047860"/>
    </source>
</evidence>
<feature type="binding site" evidence="11">
    <location>
        <position position="246"/>
    </location>
    <ligand>
        <name>NAD(+)</name>
        <dbReference type="ChEBI" id="CHEBI:57540"/>
    </ligand>
</feature>
<reference evidence="15" key="2">
    <citation type="submission" date="2020-04" db="EMBL/GenBank/DDBJ databases">
        <title>Tenacibaculum mesophilum bac2.</title>
        <authorList>
            <person name="Li M."/>
        </authorList>
    </citation>
    <scope>NUCLEOTIDE SEQUENCE</scope>
    <source>
        <strain evidence="15">Bac2</strain>
    </source>
</reference>
<evidence type="ECO:0000256" key="7">
    <source>
        <dbReference type="ARBA" id="ARBA00023157"/>
    </source>
</evidence>
<keyword evidence="5" id="KW-0028">Amino-acid biosynthesis</keyword>
<evidence type="ECO:0000256" key="5">
    <source>
        <dbReference type="ARBA" id="ARBA00022605"/>
    </source>
</evidence>
<dbReference type="PANTHER" id="PTHR11133">
    <property type="entry name" value="SACCHAROPINE DEHYDROGENASE"/>
    <property type="match status" value="1"/>
</dbReference>
<dbReference type="CDD" id="cd05199">
    <property type="entry name" value="SDH_like"/>
    <property type="match status" value="1"/>
</dbReference>
<reference evidence="14 16" key="1">
    <citation type="submission" date="2018-09" db="EMBL/GenBank/DDBJ databases">
        <title>Insights into the microbiota of Asian seabass (Lates calcarifer) with tenacibaculosis symptoms and description of sp. nov. Tenacibaculum singaporense.</title>
        <authorList>
            <person name="Miyake S."/>
            <person name="Soh M."/>
            <person name="Azman M.N."/>
            <person name="Ngoh S.Y."/>
            <person name="Orban L."/>
            <person name="Seedorf H."/>
        </authorList>
    </citation>
    <scope>NUCLEOTIDE SEQUENCE [LARGE SCALE GENOMIC DNA]</scope>
    <source>
        <strain evidence="14 16">DSM 13764</strain>
    </source>
</reference>
<dbReference type="SMART" id="SM01002">
    <property type="entry name" value="AlaDh_PNT_C"/>
    <property type="match status" value="1"/>
</dbReference>
<feature type="domain" description="Alanine dehydrogenase/pyridine nucleotide transhydrogenase N-terminal" evidence="13">
    <location>
        <begin position="4"/>
        <end position="136"/>
    </location>
</feature>